<keyword evidence="14 15" id="KW-0472">Membrane</keyword>
<reference evidence="17 18" key="1">
    <citation type="journal article" date="2007" name="J. Bacteriol.">
        <title>Whole-genome analysis of the methyl tert-butyl ether-degrading beta-proteobacterium Methylibium petroleiphilum PM1.</title>
        <authorList>
            <person name="Kane S.R."/>
            <person name="Chakicherla A.Y."/>
            <person name="Chain P.S.G."/>
            <person name="Schmidt R."/>
            <person name="Shin M.W."/>
            <person name="Legler T.C."/>
            <person name="Scow K.M."/>
            <person name="Larimer F.W."/>
            <person name="Lucas S.M."/>
            <person name="Richardson P.M."/>
            <person name="Hristova K.R."/>
        </authorList>
    </citation>
    <scope>NUCLEOTIDE SEQUENCE [LARGE SCALE GENOMIC DNA]</scope>
    <source>
        <strain evidence="18">ATCC BAA-1232 / LMG 22953 / PM1</strain>
    </source>
</reference>
<evidence type="ECO:0000256" key="5">
    <source>
        <dbReference type="ARBA" id="ARBA00022553"/>
    </source>
</evidence>
<evidence type="ECO:0000313" key="18">
    <source>
        <dbReference type="Proteomes" id="UP000000366"/>
    </source>
</evidence>
<keyword evidence="11" id="KW-1278">Translocase</keyword>
<accession>A2SIP5</accession>
<dbReference type="InterPro" id="IPR023298">
    <property type="entry name" value="ATPase_P-typ_TM_dom_sf"/>
</dbReference>
<dbReference type="EC" id="3.6.3.4" evidence="17"/>
<keyword evidence="7 15" id="KW-0479">Metal-binding</keyword>
<dbReference type="PANTHER" id="PTHR43520">
    <property type="entry name" value="ATP7, ISOFORM B"/>
    <property type="match status" value="1"/>
</dbReference>
<dbReference type="SUPFAM" id="SSF81665">
    <property type="entry name" value="Calcium ATPase, transmembrane domain M"/>
    <property type="match status" value="1"/>
</dbReference>
<evidence type="ECO:0000256" key="12">
    <source>
        <dbReference type="ARBA" id="ARBA00022989"/>
    </source>
</evidence>
<dbReference type="GO" id="GO:0005507">
    <property type="term" value="F:copper ion binding"/>
    <property type="evidence" value="ECO:0007669"/>
    <property type="project" value="TreeGrafter"/>
</dbReference>
<dbReference type="Proteomes" id="UP000000366">
    <property type="component" value="Chromosome"/>
</dbReference>
<dbReference type="Pfam" id="PF00403">
    <property type="entry name" value="HMA"/>
    <property type="match status" value="1"/>
</dbReference>
<dbReference type="InterPro" id="IPR059000">
    <property type="entry name" value="ATPase_P-type_domA"/>
</dbReference>
<comment type="subcellular location">
    <subcellularLocation>
        <location evidence="1">Cell membrane</location>
        <topology evidence="1">Multi-pass membrane protein</topology>
    </subcellularLocation>
</comment>
<keyword evidence="9 15" id="KW-0067">ATP-binding</keyword>
<sequence length="765" mass="81262">MPATTLTLAAPALALPPTELSGRQRVALDDDTALAACTTWQEAADGRREARTRLVLQGLHCAACAGLIEAALERVDGVRAARVNGASERAEVDWDPARTRASALIEAVQRAGYQAYLADAEDALRARQAESRQALWRLFVAAFCMMQVMMAAAPGYFAAPGDIAPDLAALLRWSAWVLTLPVLLFSARPFFSGAWQSLRQRRIGMDVPVALGIAVTFVASSAASFDPGGIFGHEVYFDSLTMFVCFLLAGRWLEARSRERSTRSLDALLRRLPDSVERLAADGSVAWVPAARLAAGDRVRVAVGQAFPADGCLIEGRTQADESLLTGESRPLVRGVGDAVIAGSLNLGAPVLMRVTQVGHGTRHQQIVALMQRALTERPSTVRWADRVAAPFVGGVLLLAAAAFGVWMHVDPSRAVWVAVSILIVTCPCALSLAAPSALIAATGALARRGVLVQRLDALETLAQIDVACFDKTGTLTEDRLALAQVVWPDGDDLQAWQRRAAALAAHSRHPLSQALVRATPSEDAASWPWHGAREQAGQGLEALDADGRRWRLGSAAWVGVVPPTDLARPAVWLAPQDGTAAPPHARFEFDEVLRPDTAGLLQSLREQGIRLRLLSGDRAGAVQAVAQRLGLADARHDATPQDKLASLRALQRQGHRVLMVGDGLNDGPVLAQADVSVALGHGAALAQQRADIVVLGSRLGEIAHARGVARRCAAVVRQNLAWAAGYNAVCVPLALLGWLPPWAAGLGMALSSLVVVGNALRLAR</sequence>
<dbReference type="PROSITE" id="PS00154">
    <property type="entry name" value="ATPASE_E1_E2"/>
    <property type="match status" value="1"/>
</dbReference>
<dbReference type="Gene3D" id="3.40.1110.10">
    <property type="entry name" value="Calcium-transporting ATPase, cytoplasmic domain N"/>
    <property type="match status" value="1"/>
</dbReference>
<dbReference type="SUPFAM" id="SSF81653">
    <property type="entry name" value="Calcium ATPase, transduction domain A"/>
    <property type="match status" value="1"/>
</dbReference>
<feature type="transmembrane region" description="Helical" evidence="15">
    <location>
        <begin position="721"/>
        <end position="740"/>
    </location>
</feature>
<comment type="similarity">
    <text evidence="2 15">Belongs to the cation transport ATPase (P-type) (TC 3.A.3) family. Type IB subfamily.</text>
</comment>
<dbReference type="InterPro" id="IPR008250">
    <property type="entry name" value="ATPase_P-typ_transduc_dom_A_sf"/>
</dbReference>
<organism evidence="17 18">
    <name type="scientific">Methylibium petroleiphilum (strain ATCC BAA-1232 / LMG 22953 / PM1)</name>
    <dbReference type="NCBI Taxonomy" id="420662"/>
    <lineage>
        <taxon>Bacteria</taxon>
        <taxon>Pseudomonadati</taxon>
        <taxon>Pseudomonadota</taxon>
        <taxon>Betaproteobacteria</taxon>
        <taxon>Burkholderiales</taxon>
        <taxon>Sphaerotilaceae</taxon>
        <taxon>Methylibium</taxon>
    </lineage>
</organism>
<dbReference type="NCBIfam" id="TIGR01511">
    <property type="entry name" value="ATPase-IB1_Cu"/>
    <property type="match status" value="1"/>
</dbReference>
<evidence type="ECO:0000256" key="4">
    <source>
        <dbReference type="ARBA" id="ARBA00022475"/>
    </source>
</evidence>
<dbReference type="KEGG" id="mpt:Mpe_A2479"/>
<keyword evidence="10" id="KW-0460">Magnesium</keyword>
<evidence type="ECO:0000256" key="7">
    <source>
        <dbReference type="ARBA" id="ARBA00022723"/>
    </source>
</evidence>
<evidence type="ECO:0000256" key="3">
    <source>
        <dbReference type="ARBA" id="ARBA00022448"/>
    </source>
</evidence>
<dbReference type="GO" id="GO:0005524">
    <property type="term" value="F:ATP binding"/>
    <property type="evidence" value="ECO:0007669"/>
    <property type="project" value="UniProtKB-UniRule"/>
</dbReference>
<feature type="transmembrane region" description="Helical" evidence="15">
    <location>
        <begin position="388"/>
        <end position="410"/>
    </location>
</feature>
<dbReference type="Gene3D" id="3.40.50.1000">
    <property type="entry name" value="HAD superfamily/HAD-like"/>
    <property type="match status" value="1"/>
</dbReference>
<dbReference type="InterPro" id="IPR023214">
    <property type="entry name" value="HAD_sf"/>
</dbReference>
<dbReference type="NCBIfam" id="TIGR01494">
    <property type="entry name" value="ATPase_P-type"/>
    <property type="match status" value="2"/>
</dbReference>
<evidence type="ECO:0000256" key="13">
    <source>
        <dbReference type="ARBA" id="ARBA00023065"/>
    </source>
</evidence>
<name>A2SIP5_METPP</name>
<evidence type="ECO:0000256" key="8">
    <source>
        <dbReference type="ARBA" id="ARBA00022741"/>
    </source>
</evidence>
<dbReference type="InterPro" id="IPR018303">
    <property type="entry name" value="ATPase_P-typ_P_site"/>
</dbReference>
<feature type="domain" description="HMA" evidence="16">
    <location>
        <begin position="50"/>
        <end position="116"/>
    </location>
</feature>
<dbReference type="InterPro" id="IPR027256">
    <property type="entry name" value="P-typ_ATPase_IB"/>
</dbReference>
<gene>
    <name evidence="17" type="ordered locus">Mpe_A2479</name>
</gene>
<protein>
    <submittedName>
        <fullName evidence="17">Putative cation transport P-type ATPase</fullName>
        <ecNumber evidence="17">3.6.3.4</ecNumber>
    </submittedName>
</protein>
<dbReference type="PROSITE" id="PS50846">
    <property type="entry name" value="HMA_2"/>
    <property type="match status" value="1"/>
</dbReference>
<dbReference type="NCBIfam" id="TIGR01512">
    <property type="entry name" value="ATPase-IB2_Cd"/>
    <property type="match status" value="1"/>
</dbReference>
<keyword evidence="4 15" id="KW-1003">Cell membrane</keyword>
<keyword evidence="17" id="KW-0378">Hydrolase</keyword>
<evidence type="ECO:0000259" key="16">
    <source>
        <dbReference type="PROSITE" id="PS50846"/>
    </source>
</evidence>
<dbReference type="Pfam" id="PF00702">
    <property type="entry name" value="Hydrolase"/>
    <property type="match status" value="1"/>
</dbReference>
<dbReference type="GO" id="GO:0005886">
    <property type="term" value="C:plasma membrane"/>
    <property type="evidence" value="ECO:0007669"/>
    <property type="project" value="UniProtKB-SubCell"/>
</dbReference>
<feature type="transmembrane region" description="Helical" evidence="15">
    <location>
        <begin position="203"/>
        <end position="223"/>
    </location>
</feature>
<dbReference type="CDD" id="cd02079">
    <property type="entry name" value="P-type_ATPase_HM"/>
    <property type="match status" value="1"/>
</dbReference>
<dbReference type="FunFam" id="3.30.70.100:FF:000005">
    <property type="entry name" value="Copper-exporting P-type ATPase A"/>
    <property type="match status" value="1"/>
</dbReference>
<feature type="transmembrane region" description="Helical" evidence="15">
    <location>
        <begin position="416"/>
        <end position="446"/>
    </location>
</feature>
<dbReference type="GO" id="GO:0055070">
    <property type="term" value="P:copper ion homeostasis"/>
    <property type="evidence" value="ECO:0007669"/>
    <property type="project" value="TreeGrafter"/>
</dbReference>
<dbReference type="Pfam" id="PF00122">
    <property type="entry name" value="E1-E2_ATPase"/>
    <property type="match status" value="1"/>
</dbReference>
<evidence type="ECO:0000256" key="10">
    <source>
        <dbReference type="ARBA" id="ARBA00022842"/>
    </source>
</evidence>
<dbReference type="PANTHER" id="PTHR43520:SF5">
    <property type="entry name" value="CATION-TRANSPORTING P-TYPE ATPASE-RELATED"/>
    <property type="match status" value="1"/>
</dbReference>
<dbReference type="Gene3D" id="3.30.70.100">
    <property type="match status" value="1"/>
</dbReference>
<dbReference type="Gene3D" id="2.70.150.10">
    <property type="entry name" value="Calcium-transporting ATPase, cytoplasmic transduction domain A"/>
    <property type="match status" value="1"/>
</dbReference>
<dbReference type="InterPro" id="IPR001757">
    <property type="entry name" value="P_typ_ATPase"/>
</dbReference>
<keyword evidence="5" id="KW-0597">Phosphoprotein</keyword>
<dbReference type="NCBIfam" id="TIGR01525">
    <property type="entry name" value="ATPase-IB_hvy"/>
    <property type="match status" value="1"/>
</dbReference>
<evidence type="ECO:0000256" key="11">
    <source>
        <dbReference type="ARBA" id="ARBA00022967"/>
    </source>
</evidence>
<dbReference type="SUPFAM" id="SSF56784">
    <property type="entry name" value="HAD-like"/>
    <property type="match status" value="1"/>
</dbReference>
<dbReference type="PRINTS" id="PR00943">
    <property type="entry name" value="CUATPASE"/>
</dbReference>
<feature type="transmembrane region" description="Helical" evidence="15">
    <location>
        <begin position="235"/>
        <end position="253"/>
    </location>
</feature>
<keyword evidence="18" id="KW-1185">Reference proteome</keyword>
<dbReference type="GO" id="GO:0043682">
    <property type="term" value="F:P-type divalent copper transporter activity"/>
    <property type="evidence" value="ECO:0007669"/>
    <property type="project" value="TreeGrafter"/>
</dbReference>
<dbReference type="InterPro" id="IPR036412">
    <property type="entry name" value="HAD-like_sf"/>
</dbReference>
<proteinExistence type="inferred from homology"/>
<dbReference type="eggNOG" id="COG2217">
    <property type="taxonomic scope" value="Bacteria"/>
</dbReference>
<dbReference type="EMBL" id="CP000555">
    <property type="protein sequence ID" value="ABM95434.1"/>
    <property type="molecule type" value="Genomic_DNA"/>
</dbReference>
<dbReference type="InterPro" id="IPR006121">
    <property type="entry name" value="HMA_dom"/>
</dbReference>
<keyword evidence="3" id="KW-0813">Transport</keyword>
<dbReference type="InterPro" id="IPR036163">
    <property type="entry name" value="HMA_dom_sf"/>
</dbReference>
<feature type="transmembrane region" description="Helical" evidence="15">
    <location>
        <begin position="134"/>
        <end position="153"/>
    </location>
</feature>
<dbReference type="SUPFAM" id="SSF55008">
    <property type="entry name" value="HMA, heavy metal-associated domain"/>
    <property type="match status" value="1"/>
</dbReference>
<keyword evidence="6 15" id="KW-0812">Transmembrane</keyword>
<dbReference type="CDD" id="cd00371">
    <property type="entry name" value="HMA"/>
    <property type="match status" value="1"/>
</dbReference>
<feature type="transmembrane region" description="Helical" evidence="15">
    <location>
        <begin position="746"/>
        <end position="764"/>
    </location>
</feature>
<evidence type="ECO:0000256" key="6">
    <source>
        <dbReference type="ARBA" id="ARBA00022692"/>
    </source>
</evidence>
<keyword evidence="8 15" id="KW-0547">Nucleotide-binding</keyword>
<evidence type="ECO:0000313" key="17">
    <source>
        <dbReference type="EMBL" id="ABM95434.1"/>
    </source>
</evidence>
<dbReference type="InterPro" id="IPR023299">
    <property type="entry name" value="ATPase_P-typ_cyto_dom_N"/>
</dbReference>
<evidence type="ECO:0000256" key="2">
    <source>
        <dbReference type="ARBA" id="ARBA00006024"/>
    </source>
</evidence>
<evidence type="ECO:0000256" key="14">
    <source>
        <dbReference type="ARBA" id="ARBA00023136"/>
    </source>
</evidence>
<evidence type="ECO:0000256" key="1">
    <source>
        <dbReference type="ARBA" id="ARBA00004651"/>
    </source>
</evidence>
<keyword evidence="12 15" id="KW-1133">Transmembrane helix</keyword>
<evidence type="ECO:0000256" key="9">
    <source>
        <dbReference type="ARBA" id="ARBA00022840"/>
    </source>
</evidence>
<dbReference type="HOGENOM" id="CLU_001771_0_3_4"/>
<evidence type="ECO:0000256" key="15">
    <source>
        <dbReference type="RuleBase" id="RU362081"/>
    </source>
</evidence>
<dbReference type="RefSeq" id="WP_011830067.1">
    <property type="nucleotide sequence ID" value="NC_008825.1"/>
</dbReference>
<dbReference type="PRINTS" id="PR00119">
    <property type="entry name" value="CATATPASE"/>
</dbReference>
<dbReference type="AlphaFoldDB" id="A2SIP5"/>
<dbReference type="STRING" id="420662.Mpe_A2479"/>
<feature type="transmembrane region" description="Helical" evidence="15">
    <location>
        <begin position="173"/>
        <end position="191"/>
    </location>
</feature>
<keyword evidence="13" id="KW-0406">Ion transport</keyword>
<dbReference type="GO" id="GO:0016887">
    <property type="term" value="F:ATP hydrolysis activity"/>
    <property type="evidence" value="ECO:0007669"/>
    <property type="project" value="InterPro"/>
</dbReference>
<dbReference type="eggNOG" id="COG2608">
    <property type="taxonomic scope" value="Bacteria"/>
</dbReference>